<evidence type="ECO:0000313" key="1">
    <source>
        <dbReference type="EMBL" id="KNE24621.1"/>
    </source>
</evidence>
<dbReference type="AlphaFoldDB" id="A0AAW3HX05"/>
<comment type="caution">
    <text evidence="1">The sequence shown here is derived from an EMBL/GenBank/DDBJ whole genome shotgun (WGS) entry which is preliminary data.</text>
</comment>
<name>A0AAW3HX05_9BURK</name>
<sequence>MLFAVFDFFLDFFHRLRLRPSLFQFFDLHQRRRGEQQILPFSIAGPCQAFLNQNMALLIEFQHRADGVG</sequence>
<gene>
    <name evidence="1" type="ORF">AFM18_24710</name>
</gene>
<dbReference type="EMBL" id="LGVG01000045">
    <property type="protein sequence ID" value="KNE24621.1"/>
    <property type="molecule type" value="Genomic_DNA"/>
</dbReference>
<dbReference type="Proteomes" id="UP000037511">
    <property type="component" value="Unassembled WGS sequence"/>
</dbReference>
<reference evidence="1 2" key="1">
    <citation type="submission" date="2015-07" db="EMBL/GenBank/DDBJ databases">
        <title>Draft genome of Achromobacter spanius.</title>
        <authorList>
            <person name="Wang X."/>
        </authorList>
    </citation>
    <scope>NUCLEOTIDE SEQUENCE [LARGE SCALE GENOMIC DNA]</scope>
    <source>
        <strain evidence="1 2">CGMCC9173</strain>
    </source>
</reference>
<accession>A0AAW3HX05</accession>
<organism evidence="1 2">
    <name type="scientific">Achromobacter spanius</name>
    <dbReference type="NCBI Taxonomy" id="217203"/>
    <lineage>
        <taxon>Bacteria</taxon>
        <taxon>Pseudomonadati</taxon>
        <taxon>Pseudomonadota</taxon>
        <taxon>Betaproteobacteria</taxon>
        <taxon>Burkholderiales</taxon>
        <taxon>Alcaligenaceae</taxon>
        <taxon>Achromobacter</taxon>
    </lineage>
</organism>
<evidence type="ECO:0000313" key="2">
    <source>
        <dbReference type="Proteomes" id="UP000037511"/>
    </source>
</evidence>
<protein>
    <recommendedName>
        <fullName evidence="3">Transposase</fullName>
    </recommendedName>
</protein>
<proteinExistence type="predicted"/>
<evidence type="ECO:0008006" key="3">
    <source>
        <dbReference type="Google" id="ProtNLM"/>
    </source>
</evidence>